<feature type="non-terminal residue" evidence="1">
    <location>
        <position position="123"/>
    </location>
</feature>
<accession>A0A087TJP8</accession>
<name>A0A087TJP8_STEMI</name>
<dbReference type="AlphaFoldDB" id="A0A087TJP8"/>
<protein>
    <submittedName>
        <fullName evidence="1">Uncharacterized protein</fullName>
    </submittedName>
</protein>
<gene>
    <name evidence="1" type="ORF">X975_16739</name>
</gene>
<keyword evidence="2" id="KW-1185">Reference proteome</keyword>
<dbReference type="Proteomes" id="UP000054359">
    <property type="component" value="Unassembled WGS sequence"/>
</dbReference>
<dbReference type="EMBL" id="KK115521">
    <property type="protein sequence ID" value="KFM65337.1"/>
    <property type="molecule type" value="Genomic_DNA"/>
</dbReference>
<reference evidence="1 2" key="1">
    <citation type="submission" date="2013-11" db="EMBL/GenBank/DDBJ databases">
        <title>Genome sequencing of Stegodyphus mimosarum.</title>
        <authorList>
            <person name="Bechsgaard J."/>
        </authorList>
    </citation>
    <scope>NUCLEOTIDE SEQUENCE [LARGE SCALE GENOMIC DNA]</scope>
</reference>
<organism evidence="1 2">
    <name type="scientific">Stegodyphus mimosarum</name>
    <name type="common">African social velvet spider</name>
    <dbReference type="NCBI Taxonomy" id="407821"/>
    <lineage>
        <taxon>Eukaryota</taxon>
        <taxon>Metazoa</taxon>
        <taxon>Ecdysozoa</taxon>
        <taxon>Arthropoda</taxon>
        <taxon>Chelicerata</taxon>
        <taxon>Arachnida</taxon>
        <taxon>Araneae</taxon>
        <taxon>Araneomorphae</taxon>
        <taxon>Entelegynae</taxon>
        <taxon>Eresoidea</taxon>
        <taxon>Eresidae</taxon>
        <taxon>Stegodyphus</taxon>
    </lineage>
</organism>
<sequence>MVVLCCMKFTNKTPRLLQKTDAMVLCWDRVCLVLILTRDCVCLHTMLYIASIWASHVKPTFRLLLRSNSAWRHFLHYNKKKNLANSQILFLWSSIRNLGIQREHDFLNLNFSDFQKQSSTALA</sequence>
<evidence type="ECO:0000313" key="1">
    <source>
        <dbReference type="EMBL" id="KFM65337.1"/>
    </source>
</evidence>
<proteinExistence type="predicted"/>
<evidence type="ECO:0000313" key="2">
    <source>
        <dbReference type="Proteomes" id="UP000054359"/>
    </source>
</evidence>